<evidence type="ECO:0000256" key="1">
    <source>
        <dbReference type="SAM" id="Phobius"/>
    </source>
</evidence>
<protein>
    <submittedName>
        <fullName evidence="2">Uncharacterized protein</fullName>
    </submittedName>
</protein>
<reference evidence="2 3" key="1">
    <citation type="journal article" date="2016" name="Nat. Commun.">
        <title>Thousands of microbial genomes shed light on interconnected biogeochemical processes in an aquifer system.</title>
        <authorList>
            <person name="Anantharaman K."/>
            <person name="Brown C.T."/>
            <person name="Hug L.A."/>
            <person name="Sharon I."/>
            <person name="Castelle C.J."/>
            <person name="Probst A.J."/>
            <person name="Thomas B.C."/>
            <person name="Singh A."/>
            <person name="Wilkins M.J."/>
            <person name="Karaoz U."/>
            <person name="Brodie E.L."/>
            <person name="Williams K.H."/>
            <person name="Hubbard S.S."/>
            <person name="Banfield J.F."/>
        </authorList>
    </citation>
    <scope>NUCLEOTIDE SEQUENCE [LARGE SCALE GENOMIC DNA]</scope>
</reference>
<gene>
    <name evidence="2" type="ORF">A3B16_01355</name>
</gene>
<sequence>MEISAVYLLNRLGYRIVEFFRHWYLNGFLKISHWSLNFLERLDRLFALRVTIKHWFQPLYQDYSVIGYVWGFIFRTLRIVSGLAAYGFFIAVFAGIFTAWSAVPIYVLYQIIINL</sequence>
<dbReference type="EMBL" id="MHWF01000034">
    <property type="protein sequence ID" value="OHB04782.1"/>
    <property type="molecule type" value="Genomic_DNA"/>
</dbReference>
<proteinExistence type="predicted"/>
<name>A0A1G2U749_9BACT</name>
<dbReference type="AlphaFoldDB" id="A0A1G2U749"/>
<keyword evidence="1" id="KW-0472">Membrane</keyword>
<accession>A0A1G2U749</accession>
<evidence type="ECO:0000313" key="3">
    <source>
        <dbReference type="Proteomes" id="UP000177722"/>
    </source>
</evidence>
<feature type="transmembrane region" description="Helical" evidence="1">
    <location>
        <begin position="83"/>
        <end position="109"/>
    </location>
</feature>
<keyword evidence="1" id="KW-1133">Transmembrane helix</keyword>
<keyword evidence="1" id="KW-0812">Transmembrane</keyword>
<evidence type="ECO:0000313" key="2">
    <source>
        <dbReference type="EMBL" id="OHB04782.1"/>
    </source>
</evidence>
<dbReference type="Proteomes" id="UP000177722">
    <property type="component" value="Unassembled WGS sequence"/>
</dbReference>
<organism evidence="2 3">
    <name type="scientific">Candidatus Zambryskibacteria bacterium RIFCSPLOWO2_01_FULL_45_43</name>
    <dbReference type="NCBI Taxonomy" id="1802762"/>
    <lineage>
        <taxon>Bacteria</taxon>
        <taxon>Candidatus Zambryskiibacteriota</taxon>
    </lineage>
</organism>
<comment type="caution">
    <text evidence="2">The sequence shown here is derived from an EMBL/GenBank/DDBJ whole genome shotgun (WGS) entry which is preliminary data.</text>
</comment>